<evidence type="ECO:0000313" key="2">
    <source>
        <dbReference type="Proteomes" id="UP000016511"/>
    </source>
</evidence>
<sequence length="77" mass="9416">MENRFRLTFLNSALFLQKRLFYYGKKIFPASLEFMRFVFFIKAHHKLQNLKKVKELPIICMYIHDTSSRTAQKEREK</sequence>
<gene>
    <name evidence="1" type="ORF">HMPREF0083_00222</name>
</gene>
<keyword evidence="2" id="KW-1185">Reference proteome</keyword>
<accession>U1YHX3</accession>
<organism evidence="1 2">
    <name type="scientific">Aneurinibacillus aneurinilyticus ATCC 12856</name>
    <dbReference type="NCBI Taxonomy" id="649747"/>
    <lineage>
        <taxon>Bacteria</taxon>
        <taxon>Bacillati</taxon>
        <taxon>Bacillota</taxon>
        <taxon>Bacilli</taxon>
        <taxon>Bacillales</taxon>
        <taxon>Paenibacillaceae</taxon>
        <taxon>Aneurinibacillus group</taxon>
        <taxon>Aneurinibacillus</taxon>
    </lineage>
</organism>
<dbReference type="HOGENOM" id="CLU_2630417_0_0_9"/>
<protein>
    <submittedName>
        <fullName evidence="1">Uncharacterized protein</fullName>
    </submittedName>
</protein>
<proteinExistence type="predicted"/>
<evidence type="ECO:0000313" key="1">
    <source>
        <dbReference type="EMBL" id="ERI11702.1"/>
    </source>
</evidence>
<dbReference type="PATRIC" id="fig|649747.3.peg.198"/>
<dbReference type="STRING" id="649747.HMPREF0083_00222"/>
<dbReference type="AlphaFoldDB" id="U1YHX3"/>
<dbReference type="Proteomes" id="UP000016511">
    <property type="component" value="Unassembled WGS sequence"/>
</dbReference>
<reference evidence="1 2" key="1">
    <citation type="submission" date="2013-08" db="EMBL/GenBank/DDBJ databases">
        <authorList>
            <person name="Weinstock G."/>
            <person name="Sodergren E."/>
            <person name="Wylie T."/>
            <person name="Fulton L."/>
            <person name="Fulton R."/>
            <person name="Fronick C."/>
            <person name="O'Laughlin M."/>
            <person name="Godfrey J."/>
            <person name="Miner T."/>
            <person name="Herter B."/>
            <person name="Appelbaum E."/>
            <person name="Cordes M."/>
            <person name="Lek S."/>
            <person name="Wollam A."/>
            <person name="Pepin K.H."/>
            <person name="Palsikar V.B."/>
            <person name="Mitreva M."/>
            <person name="Wilson R.K."/>
        </authorList>
    </citation>
    <scope>NUCLEOTIDE SEQUENCE [LARGE SCALE GENOMIC DNA]</scope>
    <source>
        <strain evidence="1 2">ATCC 12856</strain>
    </source>
</reference>
<dbReference type="EMBL" id="AWSJ01000018">
    <property type="protein sequence ID" value="ERI11702.1"/>
    <property type="molecule type" value="Genomic_DNA"/>
</dbReference>
<comment type="caution">
    <text evidence="1">The sequence shown here is derived from an EMBL/GenBank/DDBJ whole genome shotgun (WGS) entry which is preliminary data.</text>
</comment>
<name>U1YHX3_ANEAE</name>